<evidence type="ECO:0000313" key="1">
    <source>
        <dbReference type="EMBL" id="KAI8426956.1"/>
    </source>
</evidence>
<evidence type="ECO:0000313" key="2">
    <source>
        <dbReference type="Proteomes" id="UP001064048"/>
    </source>
</evidence>
<sequence>MSLITIDDDSSEDIAIISDTVVKESSEASERTLENKSTNNDTDTEDLTEVLSNSKSNDTEMLEPVQVEPDDSETIDTTENDDETREKPILELMKNLIHYNGKQNTTLTNAELIKMLKNEFHIDVPNLPLISVEIYMNVLKKFLKDWPQWDKFDQVMHEFRCMSDNDEIERMLEREYTALKEYLAAMLKASKPWARESAQKLKRSAEVPASAKAVPGDVILEVNCARSQLNTLFFRKPHPNYNYTIFNVENSVPTKINISTPSLKSILNGCYVRIHINTKCFKYKRELIHDLKHKLINKKNQKNVQETKLNQYLQTLKAPPKTDKIISNKDIKAVTEKIDFCNRYMNTGSVSTIFQIINDDINAIDGSFGIPAVFRHYMNPYAYVRYLHEPVDVESDKYDLQLEELISPRLKFQISRLSLNASAETLVPNWLKLECSVCEVTFLGITGVEQLIEHFRDNHQNEPDLTCTNCDKTFSVNELALTRWYHKCEKAILFNSDTE</sequence>
<reference evidence="1 2" key="1">
    <citation type="journal article" date="2022" name="Genome Biol. Evol.">
        <title>The Spruce Budworm Genome: Reconstructing the Evolutionary History of Antifreeze Proteins.</title>
        <authorList>
            <person name="Beliveau C."/>
            <person name="Gagne P."/>
            <person name="Picq S."/>
            <person name="Vernygora O."/>
            <person name="Keeling C.I."/>
            <person name="Pinkney K."/>
            <person name="Doucet D."/>
            <person name="Wen F."/>
            <person name="Johnston J.S."/>
            <person name="Maaroufi H."/>
            <person name="Boyle B."/>
            <person name="Laroche J."/>
            <person name="Dewar K."/>
            <person name="Juretic N."/>
            <person name="Blackburn G."/>
            <person name="Nisole A."/>
            <person name="Brunet B."/>
            <person name="Brandao M."/>
            <person name="Lumley L."/>
            <person name="Duan J."/>
            <person name="Quan G."/>
            <person name="Lucarotti C.J."/>
            <person name="Roe A.D."/>
            <person name="Sperling F.A.H."/>
            <person name="Levesque R.C."/>
            <person name="Cusson M."/>
        </authorList>
    </citation>
    <scope>NUCLEOTIDE SEQUENCE [LARGE SCALE GENOMIC DNA]</scope>
    <source>
        <strain evidence="1">Glfc:IPQL:Cfum</strain>
    </source>
</reference>
<accession>A0ACC0JS13</accession>
<gene>
    <name evidence="1" type="ORF">MSG28_014623</name>
</gene>
<organism evidence="1 2">
    <name type="scientific">Choristoneura fumiferana</name>
    <name type="common">Spruce budworm moth</name>
    <name type="synonym">Archips fumiferana</name>
    <dbReference type="NCBI Taxonomy" id="7141"/>
    <lineage>
        <taxon>Eukaryota</taxon>
        <taxon>Metazoa</taxon>
        <taxon>Ecdysozoa</taxon>
        <taxon>Arthropoda</taxon>
        <taxon>Hexapoda</taxon>
        <taxon>Insecta</taxon>
        <taxon>Pterygota</taxon>
        <taxon>Neoptera</taxon>
        <taxon>Endopterygota</taxon>
        <taxon>Lepidoptera</taxon>
        <taxon>Glossata</taxon>
        <taxon>Ditrysia</taxon>
        <taxon>Tortricoidea</taxon>
        <taxon>Tortricidae</taxon>
        <taxon>Tortricinae</taxon>
        <taxon>Choristoneura</taxon>
    </lineage>
</organism>
<keyword evidence="2" id="KW-1185">Reference proteome</keyword>
<comment type="caution">
    <text evidence="1">The sequence shown here is derived from an EMBL/GenBank/DDBJ whole genome shotgun (WGS) entry which is preliminary data.</text>
</comment>
<dbReference type="Proteomes" id="UP001064048">
    <property type="component" value="Chromosome 26"/>
</dbReference>
<name>A0ACC0JS13_CHOFU</name>
<proteinExistence type="predicted"/>
<protein>
    <submittedName>
        <fullName evidence="1">Uncharacterized protein</fullName>
    </submittedName>
</protein>
<dbReference type="EMBL" id="CM046126">
    <property type="protein sequence ID" value="KAI8426956.1"/>
    <property type="molecule type" value="Genomic_DNA"/>
</dbReference>